<dbReference type="Gene3D" id="2.40.50.90">
    <property type="match status" value="1"/>
</dbReference>
<name>A0ABM4GMN6_DROKI</name>
<dbReference type="GeneID" id="108074956"/>
<protein>
    <submittedName>
        <fullName evidence="4">Dentin sialophosphoprotein isoform X1</fullName>
    </submittedName>
</protein>
<feature type="region of interest" description="Disordered" evidence="1">
    <location>
        <begin position="1"/>
        <end position="39"/>
    </location>
</feature>
<gene>
    <name evidence="4" type="primary">LOC108074956</name>
</gene>
<evidence type="ECO:0000313" key="3">
    <source>
        <dbReference type="Proteomes" id="UP001652661"/>
    </source>
</evidence>
<feature type="compositionally biased region" description="Basic and acidic residues" evidence="1">
    <location>
        <begin position="438"/>
        <end position="457"/>
    </location>
</feature>
<dbReference type="Pfam" id="PF00567">
    <property type="entry name" value="TUDOR"/>
    <property type="match status" value="1"/>
</dbReference>
<feature type="region of interest" description="Disordered" evidence="1">
    <location>
        <begin position="180"/>
        <end position="238"/>
    </location>
</feature>
<dbReference type="Proteomes" id="UP001652661">
    <property type="component" value="Chromosome X"/>
</dbReference>
<feature type="compositionally biased region" description="Polar residues" evidence="1">
    <location>
        <begin position="114"/>
        <end position="127"/>
    </location>
</feature>
<evidence type="ECO:0000313" key="4">
    <source>
        <dbReference type="RefSeq" id="XP_070143982.1"/>
    </source>
</evidence>
<feature type="domain" description="Tudor" evidence="2">
    <location>
        <begin position="873"/>
        <end position="932"/>
    </location>
</feature>
<feature type="region of interest" description="Disordered" evidence="1">
    <location>
        <begin position="1123"/>
        <end position="1192"/>
    </location>
</feature>
<keyword evidence="3" id="KW-1185">Reference proteome</keyword>
<organism evidence="3 4">
    <name type="scientific">Drosophila kikkawai</name>
    <name type="common">Fruit fly</name>
    <dbReference type="NCBI Taxonomy" id="30033"/>
    <lineage>
        <taxon>Eukaryota</taxon>
        <taxon>Metazoa</taxon>
        <taxon>Ecdysozoa</taxon>
        <taxon>Arthropoda</taxon>
        <taxon>Hexapoda</taxon>
        <taxon>Insecta</taxon>
        <taxon>Pterygota</taxon>
        <taxon>Neoptera</taxon>
        <taxon>Endopterygota</taxon>
        <taxon>Diptera</taxon>
        <taxon>Brachycera</taxon>
        <taxon>Muscomorpha</taxon>
        <taxon>Ephydroidea</taxon>
        <taxon>Drosophilidae</taxon>
        <taxon>Drosophila</taxon>
        <taxon>Sophophora</taxon>
    </lineage>
</organism>
<feature type="region of interest" description="Disordered" evidence="1">
    <location>
        <begin position="436"/>
        <end position="479"/>
    </location>
</feature>
<feature type="compositionally biased region" description="Basic and acidic residues" evidence="1">
    <location>
        <begin position="180"/>
        <end position="200"/>
    </location>
</feature>
<feature type="compositionally biased region" description="Basic and acidic residues" evidence="1">
    <location>
        <begin position="1123"/>
        <end position="1152"/>
    </location>
</feature>
<dbReference type="InterPro" id="IPR002999">
    <property type="entry name" value="Tudor"/>
</dbReference>
<feature type="region of interest" description="Disordered" evidence="1">
    <location>
        <begin position="273"/>
        <end position="294"/>
    </location>
</feature>
<feature type="compositionally biased region" description="Basic and acidic residues" evidence="1">
    <location>
        <begin position="572"/>
        <end position="591"/>
    </location>
</feature>
<dbReference type="InterPro" id="IPR035437">
    <property type="entry name" value="SNase_OB-fold_sf"/>
</dbReference>
<feature type="compositionally biased region" description="Basic and acidic residues" evidence="1">
    <location>
        <begin position="522"/>
        <end position="559"/>
    </location>
</feature>
<dbReference type="PROSITE" id="PS50304">
    <property type="entry name" value="TUDOR"/>
    <property type="match status" value="1"/>
</dbReference>
<evidence type="ECO:0000259" key="2">
    <source>
        <dbReference type="PROSITE" id="PS50304"/>
    </source>
</evidence>
<feature type="region of interest" description="Disordered" evidence="1">
    <location>
        <begin position="522"/>
        <end position="666"/>
    </location>
</feature>
<feature type="region of interest" description="Disordered" evidence="1">
    <location>
        <begin position="112"/>
        <end position="159"/>
    </location>
</feature>
<feature type="compositionally biased region" description="Basic and acidic residues" evidence="1">
    <location>
        <begin position="623"/>
        <end position="666"/>
    </location>
</feature>
<accession>A0ABM4GMN6</accession>
<feature type="compositionally biased region" description="Low complexity" evidence="1">
    <location>
        <begin position="225"/>
        <end position="234"/>
    </location>
</feature>
<dbReference type="SUPFAM" id="SSF63748">
    <property type="entry name" value="Tudor/PWWP/MBT"/>
    <property type="match status" value="1"/>
</dbReference>
<dbReference type="Gene3D" id="2.30.30.140">
    <property type="match status" value="1"/>
</dbReference>
<dbReference type="RefSeq" id="XP_070143982.1">
    <property type="nucleotide sequence ID" value="XM_070287881.1"/>
</dbReference>
<sequence>MNSKEKPNPFGNGVGADPPRVEDECRSTDGNCGAKDATEHATKEVFSTVEELSQSENADERNVCEAEECVGSLKNQQFPREDGAMEKATLDELKSQEADRLLEELSQEVDQLLGLSSDTSDTDQFTLSSNKEDSEGSSSSVASRKQQTGSPEQKKAECFVKEMEEEVSKGFGFFKTTEKAKGIESSKDNDGIEEANKENHISFPDVPVARPKLNESRFQFPGETSSSSKGIFSSDDSRRALADPNILEPEEEEVFVKPPNWLDPQILRSLPKLKKSTNPFEPCQPDTFFGKLHQNSPLAYTGHEKEELMDKKEKDSSHSRRNLLQALKNRNSNADKDFEEDLGRDLTKMNVGMDSQEINESPILISLSIQQLDPQILRSLPKLKKSTNPFEPCQPDTFFGKLHQNSPLAYTGHEKEELMDRKEKDSSHSRRNLLQALENRKSNADKDFEEDLGRDLTKMNVGMDSQEKNESPSFGEEATKEVNMTLVNTLEEKEIEDSLSSLELTYVPACPSVAKPIFAKETDSPLHVKDSDNSHCKDYPLDSKDSPSHSKDSLSHSKDSPFSSNKDCPTSHIRDSISSHIKDSPNSKSKDSIALLSKDSSPAGEGLRDSKALNELSGANAMDKPKATEGENKEQEENKDPEENKDHEENKDPEENKKPEENKDPEETKNLEYILELYDPEFPALVTPLPIKELNAQNLKTIRGMPCAKGNLISKWLYSQSFNDKEYEHKAGEYLPEYSLIVYSDAEEETEQESLVSDPVDNLDALMGSFQSLQLNEAIPECCLTDSVFLVDKPQTAISQGFMMQPLPLKEICQVKDFLKIRVTHVYTPFQFWFNFVNRLYDTSTLNEIQMEMGNFYSDTDNINYLDVLPRCLIKAGYICAIQLDSNWRRVRIVSTPPPDVDTVYIYYVDFGYGEDVPVTYLRYLAINFGEKPELAVRGTLSYIYPLGPHWTPDSMIQFQRLVNNQELFAHVTELDLEERIVFLRISLNEEFLPSVNKLLVEANLAGRSMHYDLKQIEKNFGIRHRYLRERLPSHEMLETGIFPVLNEEFEVAFDAIIYSPAFGKFKVPQMKKGYDALRQALVAWMPGFRQVMKKWAALNNEAKAKLRATQNEARLAWLSRVDKKEKEQKEAKETELQEAKESATEEEKEKTLLTTEGEEEPPKATQEEEEAVMTINDEDETPPVESMETVD</sequence>
<reference evidence="4" key="1">
    <citation type="submission" date="2025-08" db="UniProtKB">
        <authorList>
            <consortium name="RefSeq"/>
        </authorList>
    </citation>
    <scope>IDENTIFICATION</scope>
    <source>
        <strain evidence="4">14028-0561.14</strain>
        <tissue evidence="4">Whole fly</tissue>
    </source>
</reference>
<proteinExistence type="predicted"/>
<evidence type="ECO:0000256" key="1">
    <source>
        <dbReference type="SAM" id="MobiDB-lite"/>
    </source>
</evidence>
<feature type="compositionally biased region" description="Acidic residues" evidence="1">
    <location>
        <begin position="1168"/>
        <end position="1192"/>
    </location>
</feature>